<feature type="coiled-coil region" evidence="1">
    <location>
        <begin position="194"/>
        <end position="243"/>
    </location>
</feature>
<keyword evidence="2" id="KW-0812">Transmembrane</keyword>
<dbReference type="RefSeq" id="WP_158402545.1">
    <property type="nucleotide sequence ID" value="NZ_QVER01000003.1"/>
</dbReference>
<organism evidence="3 4">
    <name type="scientific">Faecalibacterium prausnitzii</name>
    <dbReference type="NCBI Taxonomy" id="853"/>
    <lineage>
        <taxon>Bacteria</taxon>
        <taxon>Bacillati</taxon>
        <taxon>Bacillota</taxon>
        <taxon>Clostridia</taxon>
        <taxon>Eubacteriales</taxon>
        <taxon>Oscillospiraceae</taxon>
        <taxon>Faecalibacterium</taxon>
    </lineage>
</organism>
<name>A0A3E2U9G8_9FIRM</name>
<comment type="caution">
    <text evidence="3">The sequence shown here is derived from an EMBL/GenBank/DDBJ whole genome shotgun (WGS) entry which is preliminary data.</text>
</comment>
<evidence type="ECO:0000313" key="3">
    <source>
        <dbReference type="EMBL" id="RGB92842.1"/>
    </source>
</evidence>
<evidence type="ECO:0000256" key="2">
    <source>
        <dbReference type="SAM" id="Phobius"/>
    </source>
</evidence>
<proteinExistence type="predicted"/>
<keyword evidence="2" id="KW-0472">Membrane</keyword>
<keyword evidence="2" id="KW-1133">Transmembrane helix</keyword>
<gene>
    <name evidence="3" type="ORF">DWZ46_04040</name>
</gene>
<evidence type="ECO:0000313" key="4">
    <source>
        <dbReference type="Proteomes" id="UP000260991"/>
    </source>
</evidence>
<dbReference type="Proteomes" id="UP000260991">
    <property type="component" value="Unassembled WGS sequence"/>
</dbReference>
<feature type="coiled-coil region" evidence="1">
    <location>
        <begin position="74"/>
        <end position="148"/>
    </location>
</feature>
<sequence length="291" mass="32683">MDINHKTIDNKTRSEVGALFQGYVVQPLTEELQTKLEKAASDENGQYEAVKAELETVKQAVTRTDRSMGKTAKEDTLKNSKTDIMDELETLQNNITRGVTGARKTIMDQMKTDNEAAAQANQTLLQEMEKTEQEIETAKKIIQEELRRQGENSYETIEKGFAGTEEKMDDNFRQFGEKLEKQDEKSRDVIEKGFVGAEQKLDALSQQVDADEEKVLEQLAVIVQQLTENAASSSTQLTQYQQNLQTEMENGKSDLTETAMQKYKVLLGVSLSFGIVNFLGVVALLIINLMP</sequence>
<feature type="transmembrane region" description="Helical" evidence="2">
    <location>
        <begin position="265"/>
        <end position="287"/>
    </location>
</feature>
<accession>A0A3E2U9G8</accession>
<evidence type="ECO:0000256" key="1">
    <source>
        <dbReference type="SAM" id="Coils"/>
    </source>
</evidence>
<dbReference type="AlphaFoldDB" id="A0A3E2U9G8"/>
<protein>
    <submittedName>
        <fullName evidence="3">Uncharacterized protein</fullName>
    </submittedName>
</protein>
<reference evidence="3 4" key="1">
    <citation type="submission" date="2018-08" db="EMBL/GenBank/DDBJ databases">
        <title>A genome reference for cultivated species of the human gut microbiota.</title>
        <authorList>
            <person name="Zou Y."/>
            <person name="Xue W."/>
            <person name="Luo G."/>
        </authorList>
    </citation>
    <scope>NUCLEOTIDE SEQUENCE [LARGE SCALE GENOMIC DNA]</scope>
    <source>
        <strain evidence="3 4">AF32-8AC</strain>
    </source>
</reference>
<keyword evidence="1" id="KW-0175">Coiled coil</keyword>
<dbReference type="EMBL" id="QVER01000003">
    <property type="protein sequence ID" value="RGB92842.1"/>
    <property type="molecule type" value="Genomic_DNA"/>
</dbReference>